<dbReference type="SMR" id="B4J8J3"/>
<dbReference type="InterPro" id="IPR050373">
    <property type="entry name" value="Fibrinogen_C-term_domain"/>
</dbReference>
<dbReference type="InterPro" id="IPR014716">
    <property type="entry name" value="Fibrinogen_a/b/g_C_1"/>
</dbReference>
<dbReference type="PROSITE" id="PS00514">
    <property type="entry name" value="FIBRINOGEN_C_1"/>
    <property type="match status" value="1"/>
</dbReference>
<dbReference type="PhylomeDB" id="B4J8J3"/>
<dbReference type="OMA" id="HSSHCAR"/>
<dbReference type="PROSITE" id="PS51406">
    <property type="entry name" value="FIBRINOGEN_C_2"/>
    <property type="match status" value="1"/>
</dbReference>
<dbReference type="InterPro" id="IPR020837">
    <property type="entry name" value="Fibrinogen_CS"/>
</dbReference>
<dbReference type="InParanoid" id="B4J8J3"/>
<gene>
    <name evidence="3" type="primary">Dgri\GH20550</name>
    <name evidence="3" type="ORF">Dgri_GH20550</name>
</gene>
<dbReference type="SMART" id="SM00186">
    <property type="entry name" value="FBG"/>
    <property type="match status" value="1"/>
</dbReference>
<organism evidence="4">
    <name type="scientific">Drosophila grimshawi</name>
    <name type="common">Hawaiian fruit fly</name>
    <name type="synonym">Idiomyia grimshawi</name>
    <dbReference type="NCBI Taxonomy" id="7222"/>
    <lineage>
        <taxon>Eukaryota</taxon>
        <taxon>Metazoa</taxon>
        <taxon>Ecdysozoa</taxon>
        <taxon>Arthropoda</taxon>
        <taxon>Hexapoda</taxon>
        <taxon>Insecta</taxon>
        <taxon>Pterygota</taxon>
        <taxon>Neoptera</taxon>
        <taxon>Endopterygota</taxon>
        <taxon>Diptera</taxon>
        <taxon>Brachycera</taxon>
        <taxon>Muscomorpha</taxon>
        <taxon>Ephydroidea</taxon>
        <taxon>Drosophilidae</taxon>
        <taxon>Drosophila</taxon>
        <taxon>Hawaiian Drosophila</taxon>
    </lineage>
</organism>
<name>B4J8J3_DROGR</name>
<dbReference type="OrthoDB" id="6145874at2759"/>
<evidence type="ECO:0000313" key="4">
    <source>
        <dbReference type="Proteomes" id="UP000001070"/>
    </source>
</evidence>
<dbReference type="Proteomes" id="UP000001070">
    <property type="component" value="Unassembled WGS sequence"/>
</dbReference>
<feature type="domain" description="Fibrinogen C-terminal" evidence="2">
    <location>
        <begin position="1"/>
        <end position="155"/>
    </location>
</feature>
<dbReference type="PANTHER" id="PTHR19143">
    <property type="entry name" value="FIBRINOGEN/TENASCIN/ANGIOPOEITIN"/>
    <property type="match status" value="1"/>
</dbReference>
<evidence type="ECO:0000259" key="2">
    <source>
        <dbReference type="PROSITE" id="PS51406"/>
    </source>
</evidence>
<keyword evidence="4" id="KW-1185">Reference proteome</keyword>
<dbReference type="SUPFAM" id="SSF56496">
    <property type="entry name" value="Fibrinogen C-terminal domain-like"/>
    <property type="match status" value="1"/>
</dbReference>
<dbReference type="InterPro" id="IPR002181">
    <property type="entry name" value="Fibrinogen_a/b/g_C_dom"/>
</dbReference>
<dbReference type="EMBL" id="CH916367">
    <property type="protein sequence ID" value="EDW01260.1"/>
    <property type="molecule type" value="Genomic_DNA"/>
</dbReference>
<dbReference type="CDD" id="cd00087">
    <property type="entry name" value="FReD"/>
    <property type="match status" value="1"/>
</dbReference>
<dbReference type="Gene3D" id="3.90.215.10">
    <property type="entry name" value="Gamma Fibrinogen, chain A, domain 1"/>
    <property type="match status" value="1"/>
</dbReference>
<sequence>MGFGNPDGEFFIGLDKLRAITAVEPFELYIVLEDFDNETRYAKFDEFAIGNEEDGYALNVLGDYTGNAGDSLRSHRKMKFSTYDRDNDREFNRNCAFLHVGAWWYNQCVDSNLNGQYIDGGKYEEKLFARGMCWRAWRGHNYGYKFTQMMIRPKCRNFPASLKTKNSNSHQQSCESFS</sequence>
<evidence type="ECO:0000256" key="1">
    <source>
        <dbReference type="ARBA" id="ARBA00023157"/>
    </source>
</evidence>
<accession>B4J8J3</accession>
<dbReference type="AlphaFoldDB" id="B4J8J3"/>
<dbReference type="Pfam" id="PF00147">
    <property type="entry name" value="Fibrinogen_C"/>
    <property type="match status" value="1"/>
</dbReference>
<reference evidence="3 4" key="1">
    <citation type="journal article" date="2007" name="Nature">
        <title>Evolution of genes and genomes on the Drosophila phylogeny.</title>
        <authorList>
            <consortium name="Drosophila 12 Genomes Consortium"/>
            <person name="Clark A.G."/>
            <person name="Eisen M.B."/>
            <person name="Smith D.R."/>
            <person name="Bergman C.M."/>
            <person name="Oliver B."/>
            <person name="Markow T.A."/>
            <person name="Kaufman T.C."/>
            <person name="Kellis M."/>
            <person name="Gelbart W."/>
            <person name="Iyer V.N."/>
            <person name="Pollard D.A."/>
            <person name="Sackton T.B."/>
            <person name="Larracuente A.M."/>
            <person name="Singh N.D."/>
            <person name="Abad J.P."/>
            <person name="Abt D.N."/>
            <person name="Adryan B."/>
            <person name="Aguade M."/>
            <person name="Akashi H."/>
            <person name="Anderson W.W."/>
            <person name="Aquadro C.F."/>
            <person name="Ardell D.H."/>
            <person name="Arguello R."/>
            <person name="Artieri C.G."/>
            <person name="Barbash D.A."/>
            <person name="Barker D."/>
            <person name="Barsanti P."/>
            <person name="Batterham P."/>
            <person name="Batzoglou S."/>
            <person name="Begun D."/>
            <person name="Bhutkar A."/>
            <person name="Blanco E."/>
            <person name="Bosak S.A."/>
            <person name="Bradley R.K."/>
            <person name="Brand A.D."/>
            <person name="Brent M.R."/>
            <person name="Brooks A.N."/>
            <person name="Brown R.H."/>
            <person name="Butlin R.K."/>
            <person name="Caggese C."/>
            <person name="Calvi B.R."/>
            <person name="Bernardo de Carvalho A."/>
            <person name="Caspi A."/>
            <person name="Castrezana S."/>
            <person name="Celniker S.E."/>
            <person name="Chang J.L."/>
            <person name="Chapple C."/>
            <person name="Chatterji S."/>
            <person name="Chinwalla A."/>
            <person name="Civetta A."/>
            <person name="Clifton S.W."/>
            <person name="Comeron J.M."/>
            <person name="Costello J.C."/>
            <person name="Coyne J.A."/>
            <person name="Daub J."/>
            <person name="David R.G."/>
            <person name="Delcher A.L."/>
            <person name="Delehaunty K."/>
            <person name="Do C.B."/>
            <person name="Ebling H."/>
            <person name="Edwards K."/>
            <person name="Eickbush T."/>
            <person name="Evans J.D."/>
            <person name="Filipski A."/>
            <person name="Findeiss S."/>
            <person name="Freyhult E."/>
            <person name="Fulton L."/>
            <person name="Fulton R."/>
            <person name="Garcia A.C."/>
            <person name="Gardiner A."/>
            <person name="Garfield D.A."/>
            <person name="Garvin B.E."/>
            <person name="Gibson G."/>
            <person name="Gilbert D."/>
            <person name="Gnerre S."/>
            <person name="Godfrey J."/>
            <person name="Good R."/>
            <person name="Gotea V."/>
            <person name="Gravely B."/>
            <person name="Greenberg A.J."/>
            <person name="Griffiths-Jones S."/>
            <person name="Gross S."/>
            <person name="Guigo R."/>
            <person name="Gustafson E.A."/>
            <person name="Haerty W."/>
            <person name="Hahn M.W."/>
            <person name="Halligan D.L."/>
            <person name="Halpern A.L."/>
            <person name="Halter G.M."/>
            <person name="Han M.V."/>
            <person name="Heger A."/>
            <person name="Hillier L."/>
            <person name="Hinrichs A.S."/>
            <person name="Holmes I."/>
            <person name="Hoskins R.A."/>
            <person name="Hubisz M.J."/>
            <person name="Hultmark D."/>
            <person name="Huntley M.A."/>
            <person name="Jaffe D.B."/>
            <person name="Jagadeeshan S."/>
            <person name="Jeck W.R."/>
            <person name="Johnson J."/>
            <person name="Jones C.D."/>
            <person name="Jordan W.C."/>
            <person name="Karpen G.H."/>
            <person name="Kataoka E."/>
            <person name="Keightley P.D."/>
            <person name="Kheradpour P."/>
            <person name="Kirkness E.F."/>
            <person name="Koerich L.B."/>
            <person name="Kristiansen K."/>
            <person name="Kudrna D."/>
            <person name="Kulathinal R.J."/>
            <person name="Kumar S."/>
            <person name="Kwok R."/>
            <person name="Lander E."/>
            <person name="Langley C.H."/>
            <person name="Lapoint R."/>
            <person name="Lazzaro B.P."/>
            <person name="Lee S.J."/>
            <person name="Levesque L."/>
            <person name="Li R."/>
            <person name="Lin C.F."/>
            <person name="Lin M.F."/>
            <person name="Lindblad-Toh K."/>
            <person name="Llopart A."/>
            <person name="Long M."/>
            <person name="Low L."/>
            <person name="Lozovsky E."/>
            <person name="Lu J."/>
            <person name="Luo M."/>
            <person name="Machado C.A."/>
            <person name="Makalowski W."/>
            <person name="Marzo M."/>
            <person name="Matsuda M."/>
            <person name="Matzkin L."/>
            <person name="McAllister B."/>
            <person name="McBride C.S."/>
            <person name="McKernan B."/>
            <person name="McKernan K."/>
            <person name="Mendez-Lago M."/>
            <person name="Minx P."/>
            <person name="Mollenhauer M.U."/>
            <person name="Montooth K."/>
            <person name="Mount S.M."/>
            <person name="Mu X."/>
            <person name="Myers E."/>
            <person name="Negre B."/>
            <person name="Newfeld S."/>
            <person name="Nielsen R."/>
            <person name="Noor M.A."/>
            <person name="O'Grady P."/>
            <person name="Pachter L."/>
            <person name="Papaceit M."/>
            <person name="Parisi M.J."/>
            <person name="Parisi M."/>
            <person name="Parts L."/>
            <person name="Pedersen J.S."/>
            <person name="Pesole G."/>
            <person name="Phillippy A.M."/>
            <person name="Ponting C.P."/>
            <person name="Pop M."/>
            <person name="Porcelli D."/>
            <person name="Powell J.R."/>
            <person name="Prohaska S."/>
            <person name="Pruitt K."/>
            <person name="Puig M."/>
            <person name="Quesneville H."/>
            <person name="Ram K.R."/>
            <person name="Rand D."/>
            <person name="Rasmussen M.D."/>
            <person name="Reed L.K."/>
            <person name="Reenan R."/>
            <person name="Reily A."/>
            <person name="Remington K.A."/>
            <person name="Rieger T.T."/>
            <person name="Ritchie M.G."/>
            <person name="Robin C."/>
            <person name="Rogers Y.H."/>
            <person name="Rohde C."/>
            <person name="Rozas J."/>
            <person name="Rubenfield M.J."/>
            <person name="Ruiz A."/>
            <person name="Russo S."/>
            <person name="Salzberg S.L."/>
            <person name="Sanchez-Gracia A."/>
            <person name="Saranga D.J."/>
            <person name="Sato H."/>
            <person name="Schaeffer S.W."/>
            <person name="Schatz M.C."/>
            <person name="Schlenke T."/>
            <person name="Schwartz R."/>
            <person name="Segarra C."/>
            <person name="Singh R.S."/>
            <person name="Sirot L."/>
            <person name="Sirota M."/>
            <person name="Sisneros N.B."/>
            <person name="Smith C.D."/>
            <person name="Smith T.F."/>
            <person name="Spieth J."/>
            <person name="Stage D.E."/>
            <person name="Stark A."/>
            <person name="Stephan W."/>
            <person name="Strausberg R.L."/>
            <person name="Strempel S."/>
            <person name="Sturgill D."/>
            <person name="Sutton G."/>
            <person name="Sutton G.G."/>
            <person name="Tao W."/>
            <person name="Teichmann S."/>
            <person name="Tobari Y.N."/>
            <person name="Tomimura Y."/>
            <person name="Tsolas J.M."/>
            <person name="Valente V.L."/>
            <person name="Venter E."/>
            <person name="Venter J.C."/>
            <person name="Vicario S."/>
            <person name="Vieira F.G."/>
            <person name="Vilella A.J."/>
            <person name="Villasante A."/>
            <person name="Walenz B."/>
            <person name="Wang J."/>
            <person name="Wasserman M."/>
            <person name="Watts T."/>
            <person name="Wilson D."/>
            <person name="Wilson R.K."/>
            <person name="Wing R.A."/>
            <person name="Wolfner M.F."/>
            <person name="Wong A."/>
            <person name="Wong G.K."/>
            <person name="Wu C.I."/>
            <person name="Wu G."/>
            <person name="Yamamoto D."/>
            <person name="Yang H.P."/>
            <person name="Yang S.P."/>
            <person name="Yorke J.A."/>
            <person name="Yoshida K."/>
            <person name="Zdobnov E."/>
            <person name="Zhang P."/>
            <person name="Zhang Y."/>
            <person name="Zimin A.V."/>
            <person name="Baldwin J."/>
            <person name="Abdouelleil A."/>
            <person name="Abdulkadir J."/>
            <person name="Abebe A."/>
            <person name="Abera B."/>
            <person name="Abreu J."/>
            <person name="Acer S.C."/>
            <person name="Aftuck L."/>
            <person name="Alexander A."/>
            <person name="An P."/>
            <person name="Anderson E."/>
            <person name="Anderson S."/>
            <person name="Arachi H."/>
            <person name="Azer M."/>
            <person name="Bachantsang P."/>
            <person name="Barry A."/>
            <person name="Bayul T."/>
            <person name="Berlin A."/>
            <person name="Bessette D."/>
            <person name="Bloom T."/>
            <person name="Blye J."/>
            <person name="Boguslavskiy L."/>
            <person name="Bonnet C."/>
            <person name="Boukhgalter B."/>
            <person name="Bourzgui I."/>
            <person name="Brown A."/>
            <person name="Cahill P."/>
            <person name="Channer S."/>
            <person name="Cheshatsang Y."/>
            <person name="Chuda L."/>
            <person name="Citroen M."/>
            <person name="Collymore A."/>
            <person name="Cooke P."/>
            <person name="Costello M."/>
            <person name="D'Aco K."/>
            <person name="Daza R."/>
            <person name="De Haan G."/>
            <person name="DeGray S."/>
            <person name="DeMaso C."/>
            <person name="Dhargay N."/>
            <person name="Dooley K."/>
            <person name="Dooley E."/>
            <person name="Doricent M."/>
            <person name="Dorje P."/>
            <person name="Dorjee K."/>
            <person name="Dupes A."/>
            <person name="Elong R."/>
            <person name="Falk J."/>
            <person name="Farina A."/>
            <person name="Faro S."/>
            <person name="Ferguson D."/>
            <person name="Fisher S."/>
            <person name="Foley C.D."/>
            <person name="Franke A."/>
            <person name="Friedrich D."/>
            <person name="Gadbois L."/>
            <person name="Gearin G."/>
            <person name="Gearin C.R."/>
            <person name="Giannoukos G."/>
            <person name="Goode T."/>
            <person name="Graham J."/>
            <person name="Grandbois E."/>
            <person name="Grewal S."/>
            <person name="Gyaltsen K."/>
            <person name="Hafez N."/>
            <person name="Hagos B."/>
            <person name="Hall J."/>
            <person name="Henson C."/>
            <person name="Hollinger A."/>
            <person name="Honan T."/>
            <person name="Huard M.D."/>
            <person name="Hughes L."/>
            <person name="Hurhula B."/>
            <person name="Husby M.E."/>
            <person name="Kamat A."/>
            <person name="Kanga B."/>
            <person name="Kashin S."/>
            <person name="Khazanovich D."/>
            <person name="Kisner P."/>
            <person name="Lance K."/>
            <person name="Lara M."/>
            <person name="Lee W."/>
            <person name="Lennon N."/>
            <person name="Letendre F."/>
            <person name="LeVine R."/>
            <person name="Lipovsky A."/>
            <person name="Liu X."/>
            <person name="Liu J."/>
            <person name="Liu S."/>
            <person name="Lokyitsang T."/>
            <person name="Lokyitsang Y."/>
            <person name="Lubonja R."/>
            <person name="Lui A."/>
            <person name="MacDonald P."/>
            <person name="Magnisalis V."/>
            <person name="Maru K."/>
            <person name="Matthews C."/>
            <person name="McCusker W."/>
            <person name="McDonough S."/>
            <person name="Mehta T."/>
            <person name="Meldrim J."/>
            <person name="Meneus L."/>
            <person name="Mihai O."/>
            <person name="Mihalev A."/>
            <person name="Mihova T."/>
            <person name="Mittelman R."/>
            <person name="Mlenga V."/>
            <person name="Montmayeur A."/>
            <person name="Mulrain L."/>
            <person name="Navidi A."/>
            <person name="Naylor J."/>
            <person name="Negash T."/>
            <person name="Nguyen T."/>
            <person name="Nguyen N."/>
            <person name="Nicol R."/>
            <person name="Norbu C."/>
            <person name="Norbu N."/>
            <person name="Novod N."/>
            <person name="O'Neill B."/>
            <person name="Osman S."/>
            <person name="Markiewicz E."/>
            <person name="Oyono O.L."/>
            <person name="Patti C."/>
            <person name="Phunkhang P."/>
            <person name="Pierre F."/>
            <person name="Priest M."/>
            <person name="Raghuraman S."/>
            <person name="Rege F."/>
            <person name="Reyes R."/>
            <person name="Rise C."/>
            <person name="Rogov P."/>
            <person name="Ross K."/>
            <person name="Ryan E."/>
            <person name="Settipalli S."/>
            <person name="Shea T."/>
            <person name="Sherpa N."/>
            <person name="Shi L."/>
            <person name="Shih D."/>
            <person name="Sparrow T."/>
            <person name="Spaulding J."/>
            <person name="Stalker J."/>
            <person name="Stange-Thomann N."/>
            <person name="Stavropoulos S."/>
            <person name="Stone C."/>
            <person name="Strader C."/>
            <person name="Tesfaye S."/>
            <person name="Thomson T."/>
            <person name="Thoulutsang Y."/>
            <person name="Thoulutsang D."/>
            <person name="Topham K."/>
            <person name="Topping I."/>
            <person name="Tsamla T."/>
            <person name="Vassiliev H."/>
            <person name="Vo A."/>
            <person name="Wangchuk T."/>
            <person name="Wangdi T."/>
            <person name="Weiand M."/>
            <person name="Wilkinson J."/>
            <person name="Wilson A."/>
            <person name="Yadav S."/>
            <person name="Young G."/>
            <person name="Yu Q."/>
            <person name="Zembek L."/>
            <person name="Zhong D."/>
            <person name="Zimmer A."/>
            <person name="Zwirko Z."/>
            <person name="Jaffe D.B."/>
            <person name="Alvarez P."/>
            <person name="Brockman W."/>
            <person name="Butler J."/>
            <person name="Chin C."/>
            <person name="Gnerre S."/>
            <person name="Grabherr M."/>
            <person name="Kleber M."/>
            <person name="Mauceli E."/>
            <person name="MacCallum I."/>
        </authorList>
    </citation>
    <scope>NUCLEOTIDE SEQUENCE [LARGE SCALE GENOMIC DNA]</scope>
    <source>
        <strain evidence="4">Tucson 15287-2541.00</strain>
    </source>
</reference>
<dbReference type="STRING" id="7222.B4J8J3"/>
<dbReference type="PANTHER" id="PTHR19143:SF458">
    <property type="entry name" value="FIBRINOGEN C-TERMINAL DOMAIN-CONTAINING PROTEIN-RELATED"/>
    <property type="match status" value="1"/>
</dbReference>
<proteinExistence type="predicted"/>
<dbReference type="GO" id="GO:0005615">
    <property type="term" value="C:extracellular space"/>
    <property type="evidence" value="ECO:0007669"/>
    <property type="project" value="TreeGrafter"/>
</dbReference>
<dbReference type="KEGG" id="dgr:6559848"/>
<keyword evidence="1" id="KW-1015">Disulfide bond</keyword>
<protein>
    <submittedName>
        <fullName evidence="3">GH20550</fullName>
    </submittedName>
</protein>
<dbReference type="InterPro" id="IPR036056">
    <property type="entry name" value="Fibrinogen-like_C"/>
</dbReference>
<evidence type="ECO:0000313" key="3">
    <source>
        <dbReference type="EMBL" id="EDW01260.1"/>
    </source>
</evidence>
<dbReference type="eggNOG" id="KOG2579">
    <property type="taxonomic scope" value="Eukaryota"/>
</dbReference>
<dbReference type="HOGENOM" id="CLU_038628_6_2_1"/>